<dbReference type="PANTHER" id="PTHR44068">
    <property type="entry name" value="ZGC:194242"/>
    <property type="match status" value="1"/>
</dbReference>
<dbReference type="GO" id="GO:0008168">
    <property type="term" value="F:methyltransferase activity"/>
    <property type="evidence" value="ECO:0007669"/>
    <property type="project" value="UniProtKB-KW"/>
</dbReference>
<gene>
    <name evidence="3" type="ORF">KSB_42810</name>
</gene>
<accession>A0ABQ3USQ2</accession>
<dbReference type="CDD" id="cd02440">
    <property type="entry name" value="AdoMet_MTases"/>
    <property type="match status" value="1"/>
</dbReference>
<proteinExistence type="predicted"/>
<comment type="caution">
    <text evidence="3">The sequence shown here is derived from an EMBL/GenBank/DDBJ whole genome shotgun (WGS) entry which is preliminary data.</text>
</comment>
<dbReference type="PANTHER" id="PTHR44068:SF1">
    <property type="entry name" value="HYPOTHETICAL LOC100005854"/>
    <property type="match status" value="1"/>
</dbReference>
<sequence>MLTGMIDVACRISPATKRFLLKIWFQALAQLDKEAQMLFMNYGYIDLRPDAGAIALQDEDEKDRYCIQLYHAVAGAITLKNLDVLEIGCGRGGGASYMMRYLQPKSVVGIDRCVTAVQFCREQYSVEGLSFSLGNAQSLPFRENTFDAVVNIESSHCYESMEDFLREVFRVLRPHGSFLFTDFRNKNHVEMLRKQLQDAGFVALEETCITPNVVRALDLDNQRKMNLIQQKIPKKLQKIFQLFAGVQGSKTYEAFRTGAVEYRSFVLCKGTIS</sequence>
<dbReference type="EMBL" id="BNJG01000002">
    <property type="protein sequence ID" value="GHO55806.1"/>
    <property type="molecule type" value="Genomic_DNA"/>
</dbReference>
<evidence type="ECO:0000313" key="4">
    <source>
        <dbReference type="Proteomes" id="UP000654345"/>
    </source>
</evidence>
<evidence type="ECO:0000313" key="3">
    <source>
        <dbReference type="EMBL" id="GHO55806.1"/>
    </source>
</evidence>
<keyword evidence="4" id="KW-1185">Reference proteome</keyword>
<dbReference type="InterPro" id="IPR050447">
    <property type="entry name" value="Erg6_SMT_methyltransf"/>
</dbReference>
<dbReference type="GO" id="GO:0032259">
    <property type="term" value="P:methylation"/>
    <property type="evidence" value="ECO:0007669"/>
    <property type="project" value="UniProtKB-KW"/>
</dbReference>
<name>A0ABQ3USQ2_9CHLR</name>
<dbReference type="SUPFAM" id="SSF53335">
    <property type="entry name" value="S-adenosyl-L-methionine-dependent methyltransferases"/>
    <property type="match status" value="1"/>
</dbReference>
<feature type="domain" description="Methyltransferase type 11" evidence="2">
    <location>
        <begin position="85"/>
        <end position="180"/>
    </location>
</feature>
<keyword evidence="3" id="KW-0489">Methyltransferase</keyword>
<keyword evidence="1" id="KW-0808">Transferase</keyword>
<evidence type="ECO:0000259" key="2">
    <source>
        <dbReference type="Pfam" id="PF08241"/>
    </source>
</evidence>
<dbReference type="InterPro" id="IPR029063">
    <property type="entry name" value="SAM-dependent_MTases_sf"/>
</dbReference>
<dbReference type="Gene3D" id="3.40.50.150">
    <property type="entry name" value="Vaccinia Virus protein VP39"/>
    <property type="match status" value="1"/>
</dbReference>
<evidence type="ECO:0000256" key="1">
    <source>
        <dbReference type="ARBA" id="ARBA00022679"/>
    </source>
</evidence>
<dbReference type="Proteomes" id="UP000654345">
    <property type="component" value="Unassembled WGS sequence"/>
</dbReference>
<reference evidence="3 4" key="1">
    <citation type="journal article" date="2021" name="Int. J. Syst. Evol. Microbiol.">
        <title>Reticulibacter mediterranei gen. nov., sp. nov., within the new family Reticulibacteraceae fam. nov., and Ktedonospora formicarum gen. nov., sp. nov., Ktedonobacter robiniae sp. nov., Dictyobacter formicarum sp. nov. and Dictyobacter arantiisoli sp. nov., belonging to the class Ktedonobacteria.</title>
        <authorList>
            <person name="Yabe S."/>
            <person name="Zheng Y."/>
            <person name="Wang C.M."/>
            <person name="Sakai Y."/>
            <person name="Abe K."/>
            <person name="Yokota A."/>
            <person name="Donadio S."/>
            <person name="Cavaletti L."/>
            <person name="Monciardini P."/>
        </authorList>
    </citation>
    <scope>NUCLEOTIDE SEQUENCE [LARGE SCALE GENOMIC DNA]</scope>
    <source>
        <strain evidence="3 4">SOSP1-30</strain>
    </source>
</reference>
<protein>
    <submittedName>
        <fullName evidence="3">Methyltransferase</fullName>
    </submittedName>
</protein>
<organism evidence="3 4">
    <name type="scientific">Ktedonobacter robiniae</name>
    <dbReference type="NCBI Taxonomy" id="2778365"/>
    <lineage>
        <taxon>Bacteria</taxon>
        <taxon>Bacillati</taxon>
        <taxon>Chloroflexota</taxon>
        <taxon>Ktedonobacteria</taxon>
        <taxon>Ktedonobacterales</taxon>
        <taxon>Ktedonobacteraceae</taxon>
        <taxon>Ktedonobacter</taxon>
    </lineage>
</organism>
<dbReference type="InterPro" id="IPR013216">
    <property type="entry name" value="Methyltransf_11"/>
</dbReference>
<dbReference type="Pfam" id="PF08241">
    <property type="entry name" value="Methyltransf_11"/>
    <property type="match status" value="1"/>
</dbReference>